<evidence type="ECO:0000259" key="1">
    <source>
        <dbReference type="Pfam" id="PF13649"/>
    </source>
</evidence>
<dbReference type="Gene3D" id="3.40.50.150">
    <property type="entry name" value="Vaccinia Virus protein VP39"/>
    <property type="match status" value="1"/>
</dbReference>
<dbReference type="InterPro" id="IPR029063">
    <property type="entry name" value="SAM-dependent_MTases_sf"/>
</dbReference>
<dbReference type="EMBL" id="AP026974">
    <property type="protein sequence ID" value="BDT79754.1"/>
    <property type="molecule type" value="Genomic_DNA"/>
</dbReference>
<accession>A0ABM8CPE4</accession>
<dbReference type="Proteomes" id="UP001211204">
    <property type="component" value="Chromosome"/>
</dbReference>
<dbReference type="SUPFAM" id="SSF53335">
    <property type="entry name" value="S-adenosyl-L-methionine-dependent methyltransferases"/>
    <property type="match status" value="1"/>
</dbReference>
<proteinExistence type="predicted"/>
<organism evidence="2 3">
    <name type="scientific">Polynucleobacter yangtzensis</name>
    <dbReference type="NCBI Taxonomy" id="1743159"/>
    <lineage>
        <taxon>Bacteria</taxon>
        <taxon>Pseudomonadati</taxon>
        <taxon>Pseudomonadota</taxon>
        <taxon>Betaproteobacteria</taxon>
        <taxon>Burkholderiales</taxon>
        <taxon>Burkholderiaceae</taxon>
        <taxon>Polynucleobacter</taxon>
    </lineage>
</organism>
<sequence>MFNPLFAGHEEAIKLLRQFTQTDFGPVIEIGLGQKTFLDHLLKDGCLNLTALDISEEAVELAKRRYANFSSLIRWVCADVLTAPLKQGFYALWHDGAVFERLVSEGQRQSYIELLESSLRPGGYAVIYATTALEEAISKLHESSLEIVSNNWNPLYALYFGFSNNMREASGQELRVIKKKSRVT</sequence>
<gene>
    <name evidence="2" type="ORF">PKF032_16420</name>
</gene>
<dbReference type="PANTHER" id="PTHR12843:SF5">
    <property type="entry name" value="EEF1A LYSINE METHYLTRANSFERASE 2"/>
    <property type="match status" value="1"/>
</dbReference>
<keyword evidence="3" id="KW-1185">Reference proteome</keyword>
<name>A0ABM8CPE4_9BURK</name>
<dbReference type="Pfam" id="PF13649">
    <property type="entry name" value="Methyltransf_25"/>
    <property type="match status" value="1"/>
</dbReference>
<dbReference type="InterPro" id="IPR041698">
    <property type="entry name" value="Methyltransf_25"/>
</dbReference>
<dbReference type="PANTHER" id="PTHR12843">
    <property type="entry name" value="PROTEIN-LYSINE N-METHYLTRANSFERASE METTL10"/>
    <property type="match status" value="1"/>
</dbReference>
<dbReference type="RefSeq" id="WP_281745073.1">
    <property type="nucleotide sequence ID" value="NZ_AP026974.1"/>
</dbReference>
<protein>
    <recommendedName>
        <fullName evidence="1">Methyltransferase domain-containing protein</fullName>
    </recommendedName>
</protein>
<feature type="domain" description="Methyltransferase" evidence="1">
    <location>
        <begin position="27"/>
        <end position="123"/>
    </location>
</feature>
<evidence type="ECO:0000313" key="3">
    <source>
        <dbReference type="Proteomes" id="UP001211204"/>
    </source>
</evidence>
<reference evidence="2 3" key="1">
    <citation type="submission" date="2022-11" db="EMBL/GenBank/DDBJ databases">
        <title>Complete Genome Sequences of three Polynucleobacter sp. Subcluster PnecC Strains KF022, KF023, and KF032 Isolated from a Shallow Eutrophic Lake in Japan.</title>
        <authorList>
            <person name="Ogata Y."/>
            <person name="Watanabe K."/>
            <person name="Takemine S."/>
            <person name="Shindo C."/>
            <person name="Kurokawa R."/>
            <person name="Suda W."/>
        </authorList>
    </citation>
    <scope>NUCLEOTIDE SEQUENCE [LARGE SCALE GENOMIC DNA]</scope>
    <source>
        <strain evidence="2 3">KF032</strain>
    </source>
</reference>
<evidence type="ECO:0000313" key="2">
    <source>
        <dbReference type="EMBL" id="BDT79754.1"/>
    </source>
</evidence>
<dbReference type="CDD" id="cd02440">
    <property type="entry name" value="AdoMet_MTases"/>
    <property type="match status" value="1"/>
</dbReference>